<evidence type="ECO:0000259" key="3">
    <source>
        <dbReference type="Pfam" id="PF03068"/>
    </source>
</evidence>
<accession>A0A6N7PN11</accession>
<dbReference type="SUPFAM" id="SSF55909">
    <property type="entry name" value="Pentein"/>
    <property type="match status" value="1"/>
</dbReference>
<dbReference type="RefSeq" id="WP_153820143.1">
    <property type="nucleotide sequence ID" value="NZ_WJIE01000004.1"/>
</dbReference>
<feature type="region of interest" description="Disordered" evidence="1">
    <location>
        <begin position="29"/>
        <end position="101"/>
    </location>
</feature>
<feature type="compositionally biased region" description="Acidic residues" evidence="1">
    <location>
        <begin position="90"/>
        <end position="101"/>
    </location>
</feature>
<feature type="chain" id="PRO_5026928007" evidence="2">
    <location>
        <begin position="20"/>
        <end position="635"/>
    </location>
</feature>
<dbReference type="InterPro" id="IPR004303">
    <property type="entry name" value="PAD"/>
</dbReference>
<dbReference type="GO" id="GO:0005509">
    <property type="term" value="F:calcium ion binding"/>
    <property type="evidence" value="ECO:0007669"/>
    <property type="project" value="InterPro"/>
</dbReference>
<proteinExistence type="predicted"/>
<comment type="caution">
    <text evidence="4">The sequence shown here is derived from an EMBL/GenBank/DDBJ whole genome shotgun (WGS) entry which is preliminary data.</text>
</comment>
<gene>
    <name evidence="4" type="ORF">GF068_15355</name>
</gene>
<name>A0A6N7PN11_9BACT</name>
<feature type="domain" description="Protein-arginine deiminase C-terminal" evidence="3">
    <location>
        <begin position="247"/>
        <end position="631"/>
    </location>
</feature>
<dbReference type="PANTHER" id="PTHR10837:SF8">
    <property type="entry name" value="PROTEIN-ARGININE DEIMINASE"/>
    <property type="match status" value="1"/>
</dbReference>
<dbReference type="InterPro" id="IPR013530">
    <property type="entry name" value="PAD_C"/>
</dbReference>
<feature type="compositionally biased region" description="Gly residues" evidence="1">
    <location>
        <begin position="31"/>
        <end position="71"/>
    </location>
</feature>
<dbReference type="PROSITE" id="PS51257">
    <property type="entry name" value="PROKAR_LIPOPROTEIN"/>
    <property type="match status" value="1"/>
</dbReference>
<dbReference type="OrthoDB" id="249764at2"/>
<dbReference type="Gene3D" id="3.75.10.10">
    <property type="entry name" value="L-arginine/glycine Amidinotransferase, Chain A"/>
    <property type="match status" value="1"/>
</dbReference>
<reference evidence="4 5" key="1">
    <citation type="submission" date="2019-10" db="EMBL/GenBank/DDBJ databases">
        <title>A soil myxobacterium in the family Polyangiaceae.</title>
        <authorList>
            <person name="Li Y."/>
            <person name="Wang J."/>
        </authorList>
    </citation>
    <scope>NUCLEOTIDE SEQUENCE [LARGE SCALE GENOMIC DNA]</scope>
    <source>
        <strain evidence="4 5">DSM 14734</strain>
    </source>
</reference>
<dbReference type="AlphaFoldDB" id="A0A6N7PN11"/>
<dbReference type="InterPro" id="IPR036556">
    <property type="entry name" value="PAD_central_sf"/>
</dbReference>
<dbReference type="Pfam" id="PF03068">
    <property type="entry name" value="PAD"/>
    <property type="match status" value="1"/>
</dbReference>
<evidence type="ECO:0000313" key="5">
    <source>
        <dbReference type="Proteomes" id="UP000440224"/>
    </source>
</evidence>
<keyword evidence="5" id="KW-1185">Reference proteome</keyword>
<protein>
    <submittedName>
        <fullName evidence="4">Protein-arginine deiminase</fullName>
    </submittedName>
</protein>
<dbReference type="PANTHER" id="PTHR10837">
    <property type="entry name" value="PEPTIDYLARGININE DEIMINASE"/>
    <property type="match status" value="1"/>
</dbReference>
<dbReference type="Proteomes" id="UP000440224">
    <property type="component" value="Unassembled WGS sequence"/>
</dbReference>
<keyword evidence="2" id="KW-0732">Signal</keyword>
<evidence type="ECO:0000313" key="4">
    <source>
        <dbReference type="EMBL" id="MRG93299.1"/>
    </source>
</evidence>
<sequence length="635" mass="67489">MRRRWTWLCAATLSGAALAAGCGGADEDLGLGAGPGVGGGAGQGGAGQGGAGQGAAGPGGAGQGGSGGQSGGPKSPADLRADVNRNGTIDLDDPTEDQGEDTWDAQHGAIFLANVDDDQEQCPSSGQTDTQLVGCNDAADTVVNGEEDLADLARIVAAPWPEAYADASGTITVSAPEQVRLFRKTEGGTFELFDPSTTLGQADLAAGVELAIEARDIVRDESTWDGFVDVSLTVTGTEPSGAPMPETKDTVRLRVAPVLFRHHLHPARTIYAAAQNSTSSTAFRDDLKAAMQVASLAEPLYEHQSQDQWTQDYFETAYTSMPGPGGKQHVMHVNFRSANHTGSLRSAGRIVFALRGKDVAGLAQFDPNHSNGMDTLNSFGNFETVPPYTHDGKSYPNGRVLRGSTASYYPDRSFDRMVSSQREQPILYIDTEWLLVGHVDETTTFVKSNTPRGWALGLNDVALAKKMLEDAKAAGHGDVPMFVGKYWWGNDPAEVTINEVLADPDVMNESAASAVEVAGQLEVLKQETGITDAEIIPIPFLHEPAQGYSLAYQPGTVNGIYLSDTVFGPPKPHGPNINGQDIFETQLVEAFKPYGITVSFIENWNLYHRNSGEVHCGSNTTRVVPETNPWWGGAL</sequence>
<organism evidence="4 5">
    <name type="scientific">Polyangium spumosum</name>
    <dbReference type="NCBI Taxonomy" id="889282"/>
    <lineage>
        <taxon>Bacteria</taxon>
        <taxon>Pseudomonadati</taxon>
        <taxon>Myxococcota</taxon>
        <taxon>Polyangia</taxon>
        <taxon>Polyangiales</taxon>
        <taxon>Polyangiaceae</taxon>
        <taxon>Polyangium</taxon>
    </lineage>
</organism>
<evidence type="ECO:0000256" key="2">
    <source>
        <dbReference type="SAM" id="SignalP"/>
    </source>
</evidence>
<dbReference type="GO" id="GO:0005737">
    <property type="term" value="C:cytoplasm"/>
    <property type="evidence" value="ECO:0007669"/>
    <property type="project" value="InterPro"/>
</dbReference>
<dbReference type="SUPFAM" id="SSF110083">
    <property type="entry name" value="Peptidylarginine deiminase Pad4, middle domain"/>
    <property type="match status" value="1"/>
</dbReference>
<dbReference type="GO" id="GO:0004668">
    <property type="term" value="F:protein-arginine deiminase activity"/>
    <property type="evidence" value="ECO:0007669"/>
    <property type="project" value="InterPro"/>
</dbReference>
<evidence type="ECO:0000256" key="1">
    <source>
        <dbReference type="SAM" id="MobiDB-lite"/>
    </source>
</evidence>
<dbReference type="Gene3D" id="2.60.40.1700">
    <property type="entry name" value="Protein-arginine deiminase, central domain"/>
    <property type="match status" value="1"/>
</dbReference>
<feature type="signal peptide" evidence="2">
    <location>
        <begin position="1"/>
        <end position="19"/>
    </location>
</feature>
<dbReference type="EMBL" id="WJIE01000004">
    <property type="protein sequence ID" value="MRG93299.1"/>
    <property type="molecule type" value="Genomic_DNA"/>
</dbReference>